<name>A0A0C9WZQ6_9AGAR</name>
<feature type="region of interest" description="Disordered" evidence="1">
    <location>
        <begin position="1"/>
        <end position="41"/>
    </location>
</feature>
<evidence type="ECO:0000313" key="2">
    <source>
        <dbReference type="EMBL" id="KIJ90806.1"/>
    </source>
</evidence>
<feature type="compositionally biased region" description="Basic and acidic residues" evidence="1">
    <location>
        <begin position="29"/>
        <end position="38"/>
    </location>
</feature>
<dbReference type="Proteomes" id="UP000054477">
    <property type="component" value="Unassembled WGS sequence"/>
</dbReference>
<feature type="compositionally biased region" description="Polar residues" evidence="1">
    <location>
        <begin position="1"/>
        <end position="12"/>
    </location>
</feature>
<reference evidence="3" key="2">
    <citation type="submission" date="2015-01" db="EMBL/GenBank/DDBJ databases">
        <title>Evolutionary Origins and Diversification of the Mycorrhizal Mutualists.</title>
        <authorList>
            <consortium name="DOE Joint Genome Institute"/>
            <consortium name="Mycorrhizal Genomics Consortium"/>
            <person name="Kohler A."/>
            <person name="Kuo A."/>
            <person name="Nagy L.G."/>
            <person name="Floudas D."/>
            <person name="Copeland A."/>
            <person name="Barry K.W."/>
            <person name="Cichocki N."/>
            <person name="Veneault-Fourrey C."/>
            <person name="LaButti K."/>
            <person name="Lindquist E.A."/>
            <person name="Lipzen A."/>
            <person name="Lundell T."/>
            <person name="Morin E."/>
            <person name="Murat C."/>
            <person name="Riley R."/>
            <person name="Ohm R."/>
            <person name="Sun H."/>
            <person name="Tunlid A."/>
            <person name="Henrissat B."/>
            <person name="Grigoriev I.V."/>
            <person name="Hibbett D.S."/>
            <person name="Martin F."/>
        </authorList>
    </citation>
    <scope>NUCLEOTIDE SEQUENCE [LARGE SCALE GENOMIC DNA]</scope>
    <source>
        <strain evidence="3">LaAM-08-1</strain>
    </source>
</reference>
<keyword evidence="3" id="KW-1185">Reference proteome</keyword>
<protein>
    <submittedName>
        <fullName evidence="2">Uncharacterized protein</fullName>
    </submittedName>
</protein>
<proteinExistence type="predicted"/>
<dbReference type="EMBL" id="KN839107">
    <property type="protein sequence ID" value="KIJ90806.1"/>
    <property type="molecule type" value="Genomic_DNA"/>
</dbReference>
<evidence type="ECO:0000256" key="1">
    <source>
        <dbReference type="SAM" id="MobiDB-lite"/>
    </source>
</evidence>
<reference evidence="2 3" key="1">
    <citation type="submission" date="2014-04" db="EMBL/GenBank/DDBJ databases">
        <authorList>
            <consortium name="DOE Joint Genome Institute"/>
            <person name="Kuo A."/>
            <person name="Kohler A."/>
            <person name="Nagy L.G."/>
            <person name="Floudas D."/>
            <person name="Copeland A."/>
            <person name="Barry K.W."/>
            <person name="Cichocki N."/>
            <person name="Veneault-Fourrey C."/>
            <person name="LaButti K."/>
            <person name="Lindquist E.A."/>
            <person name="Lipzen A."/>
            <person name="Lundell T."/>
            <person name="Morin E."/>
            <person name="Murat C."/>
            <person name="Sun H."/>
            <person name="Tunlid A."/>
            <person name="Henrissat B."/>
            <person name="Grigoriev I.V."/>
            <person name="Hibbett D.S."/>
            <person name="Martin F."/>
            <person name="Nordberg H.P."/>
            <person name="Cantor M.N."/>
            <person name="Hua S.X."/>
        </authorList>
    </citation>
    <scope>NUCLEOTIDE SEQUENCE [LARGE SCALE GENOMIC DNA]</scope>
    <source>
        <strain evidence="2 3">LaAM-08-1</strain>
    </source>
</reference>
<dbReference type="AlphaFoldDB" id="A0A0C9WZQ6"/>
<sequence>MPKTKVNVTSNAKWRRDINSLPAFSNGRPNEKKGDLEKRRRPRLGRNVVVLTIQAS</sequence>
<accession>A0A0C9WZQ6</accession>
<evidence type="ECO:0000313" key="3">
    <source>
        <dbReference type="Proteomes" id="UP000054477"/>
    </source>
</evidence>
<organism evidence="2 3">
    <name type="scientific">Laccaria amethystina LaAM-08-1</name>
    <dbReference type="NCBI Taxonomy" id="1095629"/>
    <lineage>
        <taxon>Eukaryota</taxon>
        <taxon>Fungi</taxon>
        <taxon>Dikarya</taxon>
        <taxon>Basidiomycota</taxon>
        <taxon>Agaricomycotina</taxon>
        <taxon>Agaricomycetes</taxon>
        <taxon>Agaricomycetidae</taxon>
        <taxon>Agaricales</taxon>
        <taxon>Agaricineae</taxon>
        <taxon>Hydnangiaceae</taxon>
        <taxon>Laccaria</taxon>
    </lineage>
</organism>
<gene>
    <name evidence="2" type="ORF">K443DRAFT_686481</name>
</gene>
<dbReference type="HOGENOM" id="CLU_3014536_0_0_1"/>